<dbReference type="HOGENOM" id="CLU_075896_0_0_1"/>
<feature type="region of interest" description="Disordered" evidence="1">
    <location>
        <begin position="1"/>
        <end position="95"/>
    </location>
</feature>
<feature type="compositionally biased region" description="Basic and acidic residues" evidence="1">
    <location>
        <begin position="74"/>
        <end position="91"/>
    </location>
</feature>
<evidence type="ECO:0000256" key="1">
    <source>
        <dbReference type="SAM" id="MobiDB-lite"/>
    </source>
</evidence>
<feature type="compositionally biased region" description="Basic and acidic residues" evidence="1">
    <location>
        <begin position="9"/>
        <end position="18"/>
    </location>
</feature>
<name>A0A0C9TGT7_PAXIN</name>
<feature type="compositionally biased region" description="Basic and acidic residues" evidence="1">
    <location>
        <begin position="120"/>
        <end position="140"/>
    </location>
</feature>
<dbReference type="Proteomes" id="UP000053647">
    <property type="component" value="Unassembled WGS sequence"/>
</dbReference>
<evidence type="ECO:0000313" key="3">
    <source>
        <dbReference type="Proteomes" id="UP000053647"/>
    </source>
</evidence>
<proteinExistence type="predicted"/>
<gene>
    <name evidence="2" type="ORF">PAXINDRAFT_163172</name>
</gene>
<dbReference type="OrthoDB" id="5876637at2759"/>
<protein>
    <submittedName>
        <fullName evidence="2">Uncharacterized protein</fullName>
    </submittedName>
</protein>
<reference evidence="3" key="2">
    <citation type="submission" date="2015-01" db="EMBL/GenBank/DDBJ databases">
        <title>Evolutionary Origins and Diversification of the Mycorrhizal Mutualists.</title>
        <authorList>
            <consortium name="DOE Joint Genome Institute"/>
            <consortium name="Mycorrhizal Genomics Consortium"/>
            <person name="Kohler A."/>
            <person name="Kuo A."/>
            <person name="Nagy L.G."/>
            <person name="Floudas D."/>
            <person name="Copeland A."/>
            <person name="Barry K.W."/>
            <person name="Cichocki N."/>
            <person name="Veneault-Fourrey C."/>
            <person name="LaButti K."/>
            <person name="Lindquist E.A."/>
            <person name="Lipzen A."/>
            <person name="Lundell T."/>
            <person name="Morin E."/>
            <person name="Murat C."/>
            <person name="Riley R."/>
            <person name="Ohm R."/>
            <person name="Sun H."/>
            <person name="Tunlid A."/>
            <person name="Henrissat B."/>
            <person name="Grigoriev I.V."/>
            <person name="Hibbett D.S."/>
            <person name="Martin F."/>
        </authorList>
    </citation>
    <scope>NUCLEOTIDE SEQUENCE [LARGE SCALE GENOMIC DNA]</scope>
    <source>
        <strain evidence="3">ATCC 200175</strain>
    </source>
</reference>
<keyword evidence="3" id="KW-1185">Reference proteome</keyword>
<organism evidence="2 3">
    <name type="scientific">Paxillus involutus ATCC 200175</name>
    <dbReference type="NCBI Taxonomy" id="664439"/>
    <lineage>
        <taxon>Eukaryota</taxon>
        <taxon>Fungi</taxon>
        <taxon>Dikarya</taxon>
        <taxon>Basidiomycota</taxon>
        <taxon>Agaricomycotina</taxon>
        <taxon>Agaricomycetes</taxon>
        <taxon>Agaricomycetidae</taxon>
        <taxon>Boletales</taxon>
        <taxon>Paxilineae</taxon>
        <taxon>Paxillaceae</taxon>
        <taxon>Paxillus</taxon>
    </lineage>
</organism>
<sequence>MPHKRAKRSVRERGKALQDTDLAPKIAIEREPIPKSVSRVLDAGKIRREYREKKRKLGGDNDEDNPRSKKRRHNEADRNVDGQTKELKIKPGETVAHFNKRVETTMMPLIKTALQQSSAQERKVWKEESSQEALKPDKNSHNKSRHQPPETSKEISVPPPAACAGEGSVKRTFSATKEFQVTSTSAPCRLNDIAQEPPEIKKIPRGATKSDRTTGVLSMAQKAMMEEEREKAIKHYRELKARKYANPVA</sequence>
<dbReference type="EMBL" id="KN819339">
    <property type="protein sequence ID" value="KIJ14940.1"/>
    <property type="molecule type" value="Genomic_DNA"/>
</dbReference>
<dbReference type="AlphaFoldDB" id="A0A0C9TGT7"/>
<feature type="compositionally biased region" description="Basic and acidic residues" evidence="1">
    <location>
        <begin position="42"/>
        <end position="52"/>
    </location>
</feature>
<reference evidence="2 3" key="1">
    <citation type="submission" date="2014-06" db="EMBL/GenBank/DDBJ databases">
        <authorList>
            <consortium name="DOE Joint Genome Institute"/>
            <person name="Kuo A."/>
            <person name="Kohler A."/>
            <person name="Nagy L.G."/>
            <person name="Floudas D."/>
            <person name="Copeland A."/>
            <person name="Barry K.W."/>
            <person name="Cichocki N."/>
            <person name="Veneault-Fourrey C."/>
            <person name="LaButti K."/>
            <person name="Lindquist E.A."/>
            <person name="Lipzen A."/>
            <person name="Lundell T."/>
            <person name="Morin E."/>
            <person name="Murat C."/>
            <person name="Sun H."/>
            <person name="Tunlid A."/>
            <person name="Henrissat B."/>
            <person name="Grigoriev I.V."/>
            <person name="Hibbett D.S."/>
            <person name="Martin F."/>
            <person name="Nordberg H.P."/>
            <person name="Cantor M.N."/>
            <person name="Hua S.X."/>
        </authorList>
    </citation>
    <scope>NUCLEOTIDE SEQUENCE [LARGE SCALE GENOMIC DNA]</scope>
    <source>
        <strain evidence="2 3">ATCC 200175</strain>
    </source>
</reference>
<evidence type="ECO:0000313" key="2">
    <source>
        <dbReference type="EMBL" id="KIJ14940.1"/>
    </source>
</evidence>
<accession>A0A0C9TGT7</accession>
<feature type="region of interest" description="Disordered" evidence="1">
    <location>
        <begin position="109"/>
        <end position="168"/>
    </location>
</feature>